<keyword evidence="1" id="KW-1133">Transmembrane helix</keyword>
<comment type="caution">
    <text evidence="2">The sequence shown here is derived from an EMBL/GenBank/DDBJ whole genome shotgun (WGS) entry which is preliminary data.</text>
</comment>
<gene>
    <name evidence="2" type="ORF">S01H1_43038</name>
</gene>
<evidence type="ECO:0000313" key="2">
    <source>
        <dbReference type="EMBL" id="GAG11434.1"/>
    </source>
</evidence>
<organism evidence="2">
    <name type="scientific">marine sediment metagenome</name>
    <dbReference type="NCBI Taxonomy" id="412755"/>
    <lineage>
        <taxon>unclassified sequences</taxon>
        <taxon>metagenomes</taxon>
        <taxon>ecological metagenomes</taxon>
    </lineage>
</organism>
<dbReference type="AlphaFoldDB" id="X0V016"/>
<keyword evidence="1" id="KW-0472">Membrane</keyword>
<reference evidence="2" key="1">
    <citation type="journal article" date="2014" name="Front. Microbiol.">
        <title>High frequency of phylogenetically diverse reductive dehalogenase-homologous genes in deep subseafloor sedimentary metagenomes.</title>
        <authorList>
            <person name="Kawai M."/>
            <person name="Futagami T."/>
            <person name="Toyoda A."/>
            <person name="Takaki Y."/>
            <person name="Nishi S."/>
            <person name="Hori S."/>
            <person name="Arai W."/>
            <person name="Tsubouchi T."/>
            <person name="Morono Y."/>
            <person name="Uchiyama I."/>
            <person name="Ito T."/>
            <person name="Fujiyama A."/>
            <person name="Inagaki F."/>
            <person name="Takami H."/>
        </authorList>
    </citation>
    <scope>NUCLEOTIDE SEQUENCE</scope>
    <source>
        <strain evidence="2">Expedition CK06-06</strain>
    </source>
</reference>
<feature type="non-terminal residue" evidence="2">
    <location>
        <position position="1"/>
    </location>
</feature>
<evidence type="ECO:0000256" key="1">
    <source>
        <dbReference type="SAM" id="Phobius"/>
    </source>
</evidence>
<name>X0V016_9ZZZZ</name>
<sequence>IGMDNGEIKTNIIIPPEDGFSPIDPNYGAYSGKAITFNNLQVYMINGYYYTDLTTEPPPRSFVFWLLTIGGSILGVAGAILLIYGGYRFYPKLFGKRCLACKKGAVGSCKNCGKPFCNSCYSAGCPACKGRSLIRFN</sequence>
<feature type="transmembrane region" description="Helical" evidence="1">
    <location>
        <begin position="62"/>
        <end position="87"/>
    </location>
</feature>
<keyword evidence="1" id="KW-0812">Transmembrane</keyword>
<accession>X0V016</accession>
<protein>
    <submittedName>
        <fullName evidence="2">Uncharacterized protein</fullName>
    </submittedName>
</protein>
<proteinExistence type="predicted"/>
<dbReference type="EMBL" id="BARS01027393">
    <property type="protein sequence ID" value="GAG11434.1"/>
    <property type="molecule type" value="Genomic_DNA"/>
</dbReference>